<dbReference type="EC" id="3.4.24.-" evidence="3"/>
<dbReference type="PANTHER" id="PTHR21666:SF270">
    <property type="entry name" value="MUREIN HYDROLASE ACTIVATOR ENVC"/>
    <property type="match status" value="1"/>
</dbReference>
<feature type="domain" description="M23ase beta-sheet core" evidence="2">
    <location>
        <begin position="65"/>
        <end position="179"/>
    </location>
</feature>
<dbReference type="InterPro" id="IPR050570">
    <property type="entry name" value="Cell_wall_metabolism_enzyme"/>
</dbReference>
<evidence type="ECO:0000259" key="2">
    <source>
        <dbReference type="Pfam" id="PF01551"/>
    </source>
</evidence>
<keyword evidence="3" id="KW-0378">Hydrolase</keyword>
<dbReference type="Gene3D" id="2.70.70.10">
    <property type="entry name" value="Glucose Permease (Domain IIA)"/>
    <property type="match status" value="1"/>
</dbReference>
<dbReference type="InterPro" id="IPR016047">
    <property type="entry name" value="M23ase_b-sheet_dom"/>
</dbReference>
<dbReference type="CDD" id="cd12797">
    <property type="entry name" value="M23_peptidase"/>
    <property type="match status" value="1"/>
</dbReference>
<dbReference type="SUPFAM" id="SSF51261">
    <property type="entry name" value="Duplicated hybrid motif"/>
    <property type="match status" value="1"/>
</dbReference>
<dbReference type="Pfam" id="PF01551">
    <property type="entry name" value="Peptidase_M23"/>
    <property type="match status" value="1"/>
</dbReference>
<name>A0A238J6L0_9RHOB</name>
<dbReference type="AlphaFoldDB" id="A0A238J6L0"/>
<reference evidence="4" key="1">
    <citation type="submission" date="2017-05" db="EMBL/GenBank/DDBJ databases">
        <authorList>
            <person name="Rodrigo-Torres L."/>
            <person name="Arahal R. D."/>
            <person name="Lucena T."/>
        </authorList>
    </citation>
    <scope>NUCLEOTIDE SEQUENCE [LARGE SCALE GENOMIC DNA]</scope>
    <source>
        <strain evidence="4">CECT 8649</strain>
    </source>
</reference>
<feature type="chain" id="PRO_5013031531" evidence="1">
    <location>
        <begin position="21"/>
        <end position="319"/>
    </location>
</feature>
<dbReference type="InterPro" id="IPR011055">
    <property type="entry name" value="Dup_hybrid_motif"/>
</dbReference>
<accession>A0A238J6L0</accession>
<dbReference type="GO" id="GO:0004222">
    <property type="term" value="F:metalloendopeptidase activity"/>
    <property type="evidence" value="ECO:0007669"/>
    <property type="project" value="TreeGrafter"/>
</dbReference>
<dbReference type="PANTHER" id="PTHR21666">
    <property type="entry name" value="PEPTIDASE-RELATED"/>
    <property type="match status" value="1"/>
</dbReference>
<keyword evidence="4" id="KW-1185">Reference proteome</keyword>
<proteinExistence type="predicted"/>
<keyword evidence="1" id="KW-0732">Signal</keyword>
<evidence type="ECO:0000313" key="4">
    <source>
        <dbReference type="Proteomes" id="UP000225972"/>
    </source>
</evidence>
<evidence type="ECO:0000256" key="1">
    <source>
        <dbReference type="SAM" id="SignalP"/>
    </source>
</evidence>
<dbReference type="EMBL" id="FXXP01000001">
    <property type="protein sequence ID" value="SMX25973.1"/>
    <property type="molecule type" value="Genomic_DNA"/>
</dbReference>
<dbReference type="Proteomes" id="UP000225972">
    <property type="component" value="Unassembled WGS sequence"/>
</dbReference>
<protein>
    <submittedName>
        <fullName evidence="3">Murein DD-endopeptidase MepM</fullName>
        <ecNumber evidence="3">3.4.24.-</ecNumber>
    </submittedName>
</protein>
<organism evidence="3 4">
    <name type="scientific">Pelagimonas phthalicica</name>
    <dbReference type="NCBI Taxonomy" id="1037362"/>
    <lineage>
        <taxon>Bacteria</taxon>
        <taxon>Pseudomonadati</taxon>
        <taxon>Pseudomonadota</taxon>
        <taxon>Alphaproteobacteria</taxon>
        <taxon>Rhodobacterales</taxon>
        <taxon>Roseobacteraceae</taxon>
        <taxon>Pelagimonas</taxon>
    </lineage>
</organism>
<evidence type="ECO:0000313" key="3">
    <source>
        <dbReference type="EMBL" id="SMX25973.1"/>
    </source>
</evidence>
<gene>
    <name evidence="3" type="primary">mepM_1</name>
    <name evidence="3" type="ORF">TRP8649_00045</name>
</gene>
<feature type="signal peptide" evidence="1">
    <location>
        <begin position="1"/>
        <end position="20"/>
    </location>
</feature>
<sequence length="319" mass="34583">MRWCAPFVGAAMLLANQTQADSFRLGFPLDCTIGETCFVEDYVDHDPAKGKQTDFACGLNSRDGHKGTDFALLSFDEITKGVAVLAAADGVVFRTRDEMPDDRLMRGVTSQNACGNAVIVTHADGWRTQYCHLKLGSITVQPGENVEQGQVLGFVGLSGQTNHPHLHFSLFQGKALVDPFQTGPLGQCEASDTSLWQEPIPYTKTGIMTAGFSDHIPDLKEVRSGGAFRETSASTQPLVVYMHAAYAQHGDLLTLSASGPEGEIFEREIVLKSPQASHLRAFGRKAPPGGWPKGEYLGEALLTRKGKVIAHRFVHVTVN</sequence>